<keyword evidence="3 6" id="KW-0812">Transmembrane</keyword>
<dbReference type="PANTHER" id="PTHR47192">
    <property type="entry name" value="THIOREDOXIN-LIKE 3-2, CHLOROPLASTIC"/>
    <property type="match status" value="1"/>
</dbReference>
<evidence type="ECO:0000256" key="4">
    <source>
        <dbReference type="ARBA" id="ARBA00022989"/>
    </source>
</evidence>
<sequence length="381" mass="42922">MSCRRFFSIPVLSVILVMGLVYYVTLFVFIDDWVGLRSSAGKLNALIFTSLASLCIFSLSICVLLDPGRVPSSYAPDVENSSWSGSNNDHHCVWINNCVGYANYKAFFLLVFYATVACIHSTVLLVCCVFKNGESYAGNVPLKTFMVSCGVFMIGLSITLGTLLGWHIYLIAHNMTTIEHYNSKRALWLARKSGQSYRHQFDLGVYKNITSVLGSNIIKWLCPTFTRNTEDGINFSASRDSYLVTGRIQAIDARKQEVDDSPVSVELGPISSESHFDEVMEEAQRVGESVVIVWMAAWCRKCIYLRPKLEKLAAEFYPRLRFYHVDVNAVPYKLVSRAGVTKMPTIQLWRDNQKQAEVIGGHKAHFVVNEVREMIENDSIT</sequence>
<keyword evidence="4 6" id="KW-1133">Transmembrane helix</keyword>
<feature type="transmembrane region" description="Helical" evidence="6">
    <location>
        <begin position="7"/>
        <end position="30"/>
    </location>
</feature>
<comment type="caution">
    <text evidence="8">The sequence shown here is derived from an EMBL/GenBank/DDBJ whole genome shotgun (WGS) entry which is preliminary data.</text>
</comment>
<gene>
    <name evidence="8" type="ORF">HID58_089870</name>
</gene>
<dbReference type="InterPro" id="IPR044253">
    <property type="entry name" value="WCRKC1/2"/>
</dbReference>
<evidence type="ECO:0000256" key="1">
    <source>
        <dbReference type="ARBA" id="ARBA00004127"/>
    </source>
</evidence>
<proteinExistence type="inferred from homology"/>
<evidence type="ECO:0000313" key="9">
    <source>
        <dbReference type="Proteomes" id="UP000824890"/>
    </source>
</evidence>
<comment type="similarity">
    <text evidence="2 6">Belongs to the DHHC palmitoyltransferase family.</text>
</comment>
<evidence type="ECO:0000259" key="7">
    <source>
        <dbReference type="PROSITE" id="PS51352"/>
    </source>
</evidence>
<organism evidence="8 9">
    <name type="scientific">Brassica napus</name>
    <name type="common">Rape</name>
    <dbReference type="NCBI Taxonomy" id="3708"/>
    <lineage>
        <taxon>Eukaryota</taxon>
        <taxon>Viridiplantae</taxon>
        <taxon>Streptophyta</taxon>
        <taxon>Embryophyta</taxon>
        <taxon>Tracheophyta</taxon>
        <taxon>Spermatophyta</taxon>
        <taxon>Magnoliopsida</taxon>
        <taxon>eudicotyledons</taxon>
        <taxon>Gunneridae</taxon>
        <taxon>Pentapetalae</taxon>
        <taxon>rosids</taxon>
        <taxon>malvids</taxon>
        <taxon>Brassicales</taxon>
        <taxon>Brassicaceae</taxon>
        <taxon>Brassiceae</taxon>
        <taxon>Brassica</taxon>
    </lineage>
</organism>
<evidence type="ECO:0000256" key="3">
    <source>
        <dbReference type="ARBA" id="ARBA00022692"/>
    </source>
</evidence>
<dbReference type="Pfam" id="PF01529">
    <property type="entry name" value="DHHC"/>
    <property type="match status" value="1"/>
</dbReference>
<dbReference type="Pfam" id="PF00085">
    <property type="entry name" value="Thioredoxin"/>
    <property type="match status" value="1"/>
</dbReference>
<feature type="transmembrane region" description="Helical" evidence="6">
    <location>
        <begin position="107"/>
        <end position="133"/>
    </location>
</feature>
<comment type="subcellular location">
    <subcellularLocation>
        <location evidence="1">Endomembrane system</location>
        <topology evidence="1">Multi-pass membrane protein</topology>
    </subcellularLocation>
</comment>
<keyword evidence="5 6" id="KW-0472">Membrane</keyword>
<comment type="domain">
    <text evidence="6">The DHHC domain is required for palmitoyltransferase activity.</text>
</comment>
<evidence type="ECO:0000256" key="6">
    <source>
        <dbReference type="RuleBase" id="RU079119"/>
    </source>
</evidence>
<dbReference type="Gene3D" id="3.40.30.10">
    <property type="entry name" value="Glutaredoxin"/>
    <property type="match status" value="1"/>
</dbReference>
<dbReference type="EC" id="2.3.1.225" evidence="6"/>
<feature type="transmembrane region" description="Helical" evidence="6">
    <location>
        <begin position="45"/>
        <end position="65"/>
    </location>
</feature>
<protein>
    <recommendedName>
        <fullName evidence="6">S-acyltransferase</fullName>
        <ecNumber evidence="6">2.3.1.225</ecNumber>
    </recommendedName>
    <alternativeName>
        <fullName evidence="6">Palmitoyltransferase</fullName>
    </alternativeName>
</protein>
<accession>A0ABQ7Y094</accession>
<reference evidence="8 9" key="1">
    <citation type="submission" date="2021-05" db="EMBL/GenBank/DDBJ databases">
        <title>Genome Assembly of Synthetic Allotetraploid Brassica napus Reveals Homoeologous Exchanges between Subgenomes.</title>
        <authorList>
            <person name="Davis J.T."/>
        </authorList>
    </citation>
    <scope>NUCLEOTIDE SEQUENCE [LARGE SCALE GENOMIC DNA]</scope>
    <source>
        <strain evidence="9">cv. Da-Ae</strain>
        <tissue evidence="8">Seedling</tissue>
    </source>
</reference>
<feature type="transmembrane region" description="Helical" evidence="6">
    <location>
        <begin position="145"/>
        <end position="172"/>
    </location>
</feature>
<dbReference type="EMBL" id="JAGKQM010000019">
    <property type="protein sequence ID" value="KAH0861609.1"/>
    <property type="molecule type" value="Genomic_DNA"/>
</dbReference>
<dbReference type="InterPro" id="IPR036249">
    <property type="entry name" value="Thioredoxin-like_sf"/>
</dbReference>
<dbReference type="SUPFAM" id="SSF52833">
    <property type="entry name" value="Thioredoxin-like"/>
    <property type="match status" value="1"/>
</dbReference>
<dbReference type="PROSITE" id="PS51352">
    <property type="entry name" value="THIOREDOXIN_2"/>
    <property type="match status" value="1"/>
</dbReference>
<name>A0ABQ7Y094_BRANA</name>
<evidence type="ECO:0000256" key="2">
    <source>
        <dbReference type="ARBA" id="ARBA00008574"/>
    </source>
</evidence>
<dbReference type="InterPro" id="IPR001594">
    <property type="entry name" value="Palmitoyltrfase_DHHC"/>
</dbReference>
<dbReference type="PANTHER" id="PTHR47192:SF4">
    <property type="entry name" value="THIOREDOXIN-LIKE 3-2, CHLOROPLASTIC"/>
    <property type="match status" value="1"/>
</dbReference>
<dbReference type="Proteomes" id="UP000824890">
    <property type="component" value="Unassembled WGS sequence"/>
</dbReference>
<feature type="domain" description="Thioredoxin" evidence="7">
    <location>
        <begin position="256"/>
        <end position="380"/>
    </location>
</feature>
<keyword evidence="9" id="KW-1185">Reference proteome</keyword>
<keyword evidence="6" id="KW-0012">Acyltransferase</keyword>
<dbReference type="InterPro" id="IPR013766">
    <property type="entry name" value="Thioredoxin_domain"/>
</dbReference>
<evidence type="ECO:0000256" key="5">
    <source>
        <dbReference type="ARBA" id="ARBA00023136"/>
    </source>
</evidence>
<dbReference type="CDD" id="cd02947">
    <property type="entry name" value="TRX_family"/>
    <property type="match status" value="1"/>
</dbReference>
<comment type="catalytic activity">
    <reaction evidence="6">
        <text>L-cysteinyl-[protein] + hexadecanoyl-CoA = S-hexadecanoyl-L-cysteinyl-[protein] + CoA</text>
        <dbReference type="Rhea" id="RHEA:36683"/>
        <dbReference type="Rhea" id="RHEA-COMP:10131"/>
        <dbReference type="Rhea" id="RHEA-COMP:11032"/>
        <dbReference type="ChEBI" id="CHEBI:29950"/>
        <dbReference type="ChEBI" id="CHEBI:57287"/>
        <dbReference type="ChEBI" id="CHEBI:57379"/>
        <dbReference type="ChEBI" id="CHEBI:74151"/>
        <dbReference type="EC" id="2.3.1.225"/>
    </reaction>
</comment>
<evidence type="ECO:0000313" key="8">
    <source>
        <dbReference type="EMBL" id="KAH0861609.1"/>
    </source>
</evidence>
<dbReference type="PROSITE" id="PS50216">
    <property type="entry name" value="DHHC"/>
    <property type="match status" value="1"/>
</dbReference>
<keyword evidence="6" id="KW-0808">Transferase</keyword>